<sequence>MLEVISALYSFLTFIPFAFCLSLLLSVGVFLQKKREYNIKKESFILNSAGSFLLFYIGLLLVNLQATGQYSGLSGSYLCLIASITMVLLILSPMHIKAYSISIASCALIAFIFSFSLTFLPAILLLIGSSLPFIKGEILRRIEKHEEEKSTEPIKEVSI</sequence>
<feature type="transmembrane region" description="Helical" evidence="1">
    <location>
        <begin position="6"/>
        <end position="31"/>
    </location>
</feature>
<protein>
    <submittedName>
        <fullName evidence="2">Uncharacterized protein</fullName>
    </submittedName>
</protein>
<name>A0A1I6BYI8_9BACI</name>
<keyword evidence="1" id="KW-0812">Transmembrane</keyword>
<feature type="transmembrane region" description="Helical" evidence="1">
    <location>
        <begin position="43"/>
        <end position="64"/>
    </location>
</feature>
<comment type="caution">
    <text evidence="2">The sequence shown here is derived from an EMBL/GenBank/DDBJ whole genome shotgun (WGS) entry which is preliminary data.</text>
</comment>
<evidence type="ECO:0000313" key="3">
    <source>
        <dbReference type="Proteomes" id="UP000182762"/>
    </source>
</evidence>
<accession>A0A1I6BYI8</accession>
<dbReference type="Proteomes" id="UP000182762">
    <property type="component" value="Unassembled WGS sequence"/>
</dbReference>
<reference evidence="2 3" key="1">
    <citation type="submission" date="2016-10" db="EMBL/GenBank/DDBJ databases">
        <authorList>
            <person name="Varghese N."/>
            <person name="Submissions S."/>
        </authorList>
    </citation>
    <scope>NUCLEOTIDE SEQUENCE [LARGE SCALE GENOMIC DNA]</scope>
    <source>
        <strain evidence="2 3">DSM 13796</strain>
    </source>
</reference>
<keyword evidence="1" id="KW-1133">Transmembrane helix</keyword>
<keyword evidence="3" id="KW-1185">Reference proteome</keyword>
<keyword evidence="1" id="KW-0472">Membrane</keyword>
<dbReference type="EMBL" id="FOXX01000017">
    <property type="protein sequence ID" value="SFQ85999.1"/>
    <property type="molecule type" value="Genomic_DNA"/>
</dbReference>
<feature type="transmembrane region" description="Helical" evidence="1">
    <location>
        <begin position="103"/>
        <end position="127"/>
    </location>
</feature>
<proteinExistence type="predicted"/>
<dbReference type="RefSeq" id="WP_061802969.1">
    <property type="nucleotide sequence ID" value="NZ_FOXX01000017.1"/>
</dbReference>
<feature type="transmembrane region" description="Helical" evidence="1">
    <location>
        <begin position="70"/>
        <end position="91"/>
    </location>
</feature>
<gene>
    <name evidence="2" type="ORF">SAMN02745910_04530</name>
</gene>
<evidence type="ECO:0000313" key="2">
    <source>
        <dbReference type="EMBL" id="SFQ85999.1"/>
    </source>
</evidence>
<evidence type="ECO:0000256" key="1">
    <source>
        <dbReference type="SAM" id="Phobius"/>
    </source>
</evidence>
<organism evidence="2 3">
    <name type="scientific">Priestia endophytica DSM 13796</name>
    <dbReference type="NCBI Taxonomy" id="1121089"/>
    <lineage>
        <taxon>Bacteria</taxon>
        <taxon>Bacillati</taxon>
        <taxon>Bacillota</taxon>
        <taxon>Bacilli</taxon>
        <taxon>Bacillales</taxon>
        <taxon>Bacillaceae</taxon>
        <taxon>Priestia</taxon>
    </lineage>
</organism>
<dbReference type="GeneID" id="93713063"/>